<comment type="similarity">
    <text evidence="2">Belongs to the cytochrome ubiquinol oxidase subunit 2 family.</text>
</comment>
<reference evidence="8 9" key="1">
    <citation type="submission" date="2019-07" db="EMBL/GenBank/DDBJ databases">
        <title>Microbispora hainanensis DSM 45428.</title>
        <authorList>
            <person name="Thawai C."/>
        </authorList>
    </citation>
    <scope>NUCLEOTIDE SEQUENCE [LARGE SCALE GENOMIC DNA]</scope>
    <source>
        <strain evidence="8 9">DSM 45428</strain>
    </source>
</reference>
<comment type="caution">
    <text evidence="8">The sequence shown here is derived from an EMBL/GenBank/DDBJ whole genome shotgun (WGS) entry which is preliminary data.</text>
</comment>
<dbReference type="PANTHER" id="PTHR43141:SF4">
    <property type="entry name" value="CYTOCHROME BD2 SUBUNIT II"/>
    <property type="match status" value="1"/>
</dbReference>
<keyword evidence="4 7" id="KW-0812">Transmembrane</keyword>
<dbReference type="Pfam" id="PF02322">
    <property type="entry name" value="Cyt_bd_oxida_II"/>
    <property type="match status" value="1"/>
</dbReference>
<feature type="transmembrane region" description="Helical" evidence="7">
    <location>
        <begin position="6"/>
        <end position="30"/>
    </location>
</feature>
<dbReference type="GO" id="GO:0009055">
    <property type="term" value="F:electron transfer activity"/>
    <property type="evidence" value="ECO:0007669"/>
    <property type="project" value="TreeGrafter"/>
</dbReference>
<feature type="transmembrane region" description="Helical" evidence="7">
    <location>
        <begin position="220"/>
        <end position="238"/>
    </location>
</feature>
<evidence type="ECO:0000313" key="9">
    <source>
        <dbReference type="Proteomes" id="UP000316541"/>
    </source>
</evidence>
<dbReference type="GO" id="GO:0019646">
    <property type="term" value="P:aerobic electron transport chain"/>
    <property type="evidence" value="ECO:0007669"/>
    <property type="project" value="TreeGrafter"/>
</dbReference>
<keyword evidence="6 7" id="KW-0472">Membrane</keyword>
<sequence length="320" mass="33742">MDVVWVVLLGLLLGGYFVVDGFDIGTGVLLRRLGRGEGERRMLITAIGPFFLGNEVWLVAVGGVLSGAFPLVEDRVLGGLYPLVAAGLLIWVLRDAAVWFRSRQPSLRWRAGWDRLLVAASTAFAAFWGMVVGAALAGLPEPGTTAGAWQLTGPYALLWAAVLVTLFAAHGAIFLVARLRDDMATRARERAARLLRPAAALLVLAVGAGAVFVLPREWSVVLPVTGVGALAAGALWAADTAVRADRHARALVLSSAAVASPVLMVLLRLAAQLPEGTADAETLRTLGGLALAALPLAAAAQAWMWRAFRRPVDAGTVVFF</sequence>
<dbReference type="GO" id="GO:0005886">
    <property type="term" value="C:plasma membrane"/>
    <property type="evidence" value="ECO:0007669"/>
    <property type="project" value="UniProtKB-SubCell"/>
</dbReference>
<evidence type="ECO:0000256" key="1">
    <source>
        <dbReference type="ARBA" id="ARBA00004651"/>
    </source>
</evidence>
<evidence type="ECO:0000313" key="8">
    <source>
        <dbReference type="EMBL" id="TQS23319.1"/>
    </source>
</evidence>
<organism evidence="8 9">
    <name type="scientific">Microbispora hainanensis</name>
    <dbReference type="NCBI Taxonomy" id="568844"/>
    <lineage>
        <taxon>Bacteria</taxon>
        <taxon>Bacillati</taxon>
        <taxon>Actinomycetota</taxon>
        <taxon>Actinomycetes</taxon>
        <taxon>Streptosporangiales</taxon>
        <taxon>Streptosporangiaceae</taxon>
        <taxon>Microbispora</taxon>
    </lineage>
</organism>
<feature type="transmembrane region" description="Helical" evidence="7">
    <location>
        <begin position="198"/>
        <end position="214"/>
    </location>
</feature>
<dbReference type="EMBL" id="VIRM01000004">
    <property type="protein sequence ID" value="TQS23319.1"/>
    <property type="molecule type" value="Genomic_DNA"/>
</dbReference>
<evidence type="ECO:0000256" key="7">
    <source>
        <dbReference type="SAM" id="Phobius"/>
    </source>
</evidence>
<dbReference type="PANTHER" id="PTHR43141">
    <property type="entry name" value="CYTOCHROME BD2 SUBUNIT II"/>
    <property type="match status" value="1"/>
</dbReference>
<dbReference type="Proteomes" id="UP000316541">
    <property type="component" value="Unassembled WGS sequence"/>
</dbReference>
<feature type="transmembrane region" description="Helical" evidence="7">
    <location>
        <begin position="42"/>
        <end position="68"/>
    </location>
</feature>
<evidence type="ECO:0000256" key="6">
    <source>
        <dbReference type="ARBA" id="ARBA00023136"/>
    </source>
</evidence>
<dbReference type="GO" id="GO:0070069">
    <property type="term" value="C:cytochrome complex"/>
    <property type="evidence" value="ECO:0007669"/>
    <property type="project" value="TreeGrafter"/>
</dbReference>
<gene>
    <name evidence="8" type="ORF">FLX08_05510</name>
</gene>
<evidence type="ECO:0000256" key="5">
    <source>
        <dbReference type="ARBA" id="ARBA00022989"/>
    </source>
</evidence>
<accession>A0A544Z2N7</accession>
<keyword evidence="5 7" id="KW-1133">Transmembrane helix</keyword>
<feature type="transmembrane region" description="Helical" evidence="7">
    <location>
        <begin position="156"/>
        <end position="177"/>
    </location>
</feature>
<evidence type="ECO:0000256" key="2">
    <source>
        <dbReference type="ARBA" id="ARBA00007543"/>
    </source>
</evidence>
<dbReference type="GO" id="GO:0016682">
    <property type="term" value="F:oxidoreductase activity, acting on diphenols and related substances as donors, oxygen as acceptor"/>
    <property type="evidence" value="ECO:0007669"/>
    <property type="project" value="TreeGrafter"/>
</dbReference>
<dbReference type="AlphaFoldDB" id="A0A544Z2N7"/>
<keyword evidence="3" id="KW-1003">Cell membrane</keyword>
<feature type="transmembrane region" description="Helical" evidence="7">
    <location>
        <begin position="80"/>
        <end position="100"/>
    </location>
</feature>
<feature type="transmembrane region" description="Helical" evidence="7">
    <location>
        <begin position="283"/>
        <end position="305"/>
    </location>
</feature>
<feature type="transmembrane region" description="Helical" evidence="7">
    <location>
        <begin position="112"/>
        <end position="136"/>
    </location>
</feature>
<dbReference type="InterPro" id="IPR003317">
    <property type="entry name" value="Cyt-d_oxidase_su2"/>
</dbReference>
<evidence type="ECO:0000256" key="3">
    <source>
        <dbReference type="ARBA" id="ARBA00022475"/>
    </source>
</evidence>
<dbReference type="RefSeq" id="WP_142617075.1">
    <property type="nucleotide sequence ID" value="NZ_VIRM01000004.1"/>
</dbReference>
<name>A0A544Z2N7_9ACTN</name>
<protein>
    <submittedName>
        <fullName evidence="8">Cytochrome d ubiquinol oxidase subunit II</fullName>
    </submittedName>
</protein>
<comment type="subcellular location">
    <subcellularLocation>
        <location evidence="1">Cell membrane</location>
        <topology evidence="1">Multi-pass membrane protein</topology>
    </subcellularLocation>
</comment>
<feature type="transmembrane region" description="Helical" evidence="7">
    <location>
        <begin position="250"/>
        <end position="271"/>
    </location>
</feature>
<evidence type="ECO:0000256" key="4">
    <source>
        <dbReference type="ARBA" id="ARBA00022692"/>
    </source>
</evidence>
<proteinExistence type="inferred from homology"/>